<dbReference type="SMART" id="SM00271">
    <property type="entry name" value="DnaJ"/>
    <property type="match status" value="2"/>
</dbReference>
<dbReference type="InterPro" id="IPR001623">
    <property type="entry name" value="DnaJ_domain"/>
</dbReference>
<dbReference type="InterPro" id="IPR005159">
    <property type="entry name" value="WCCH"/>
</dbReference>
<dbReference type="EMBL" id="LR881469">
    <property type="protein sequence ID" value="CAD5328453.1"/>
    <property type="molecule type" value="Genomic_DNA"/>
</dbReference>
<feature type="domain" description="J" evidence="2">
    <location>
        <begin position="399"/>
        <end position="463"/>
    </location>
</feature>
<dbReference type="PANTHER" id="PTHR44137:SF55">
    <property type="entry name" value="DNAJ HEAT SHOCK N-TERMINAL DOMAIN-CONTAINING PROTEIN"/>
    <property type="match status" value="1"/>
</dbReference>
<dbReference type="Pfam" id="PF03716">
    <property type="entry name" value="WCCH"/>
    <property type="match status" value="1"/>
</dbReference>
<protein>
    <submittedName>
        <fullName evidence="3">(thale cress) hypothetical protein</fullName>
    </submittedName>
</protein>
<name>A0A7G2EZF2_ARATH</name>
<dbReference type="PROSITE" id="PS50076">
    <property type="entry name" value="DNAJ_2"/>
    <property type="match status" value="2"/>
</dbReference>
<feature type="compositionally biased region" description="Basic and acidic residues" evidence="1">
    <location>
        <begin position="274"/>
        <end position="286"/>
    </location>
</feature>
<feature type="domain" description="J" evidence="2">
    <location>
        <begin position="66"/>
        <end position="120"/>
    </location>
</feature>
<evidence type="ECO:0000313" key="3">
    <source>
        <dbReference type="EMBL" id="CAD5328453.1"/>
    </source>
</evidence>
<dbReference type="Gene3D" id="1.10.287.110">
    <property type="entry name" value="DnaJ domain"/>
    <property type="match status" value="2"/>
</dbReference>
<feature type="compositionally biased region" description="Basic and acidic residues" evidence="1">
    <location>
        <begin position="453"/>
        <end position="463"/>
    </location>
</feature>
<accession>A0A7G2EZF2</accession>
<organism evidence="3 4">
    <name type="scientific">Arabidopsis thaliana</name>
    <name type="common">Mouse-ear cress</name>
    <dbReference type="NCBI Taxonomy" id="3702"/>
    <lineage>
        <taxon>Eukaryota</taxon>
        <taxon>Viridiplantae</taxon>
        <taxon>Streptophyta</taxon>
        <taxon>Embryophyta</taxon>
        <taxon>Tracheophyta</taxon>
        <taxon>Spermatophyta</taxon>
        <taxon>Magnoliopsida</taxon>
        <taxon>eudicotyledons</taxon>
        <taxon>Gunneridae</taxon>
        <taxon>Pentapetalae</taxon>
        <taxon>rosids</taxon>
        <taxon>malvids</taxon>
        <taxon>Brassicales</taxon>
        <taxon>Brassicaceae</taxon>
        <taxon>Camelineae</taxon>
        <taxon>Arabidopsis</taxon>
    </lineage>
</organism>
<dbReference type="CDD" id="cd06257">
    <property type="entry name" value="DnaJ"/>
    <property type="match status" value="2"/>
</dbReference>
<dbReference type="InterPro" id="IPR036869">
    <property type="entry name" value="J_dom_sf"/>
</dbReference>
<proteinExistence type="predicted"/>
<feature type="compositionally biased region" description="Low complexity" evidence="1">
    <location>
        <begin position="598"/>
        <end position="617"/>
    </location>
</feature>
<evidence type="ECO:0000259" key="2">
    <source>
        <dbReference type="PROSITE" id="PS50076"/>
    </source>
</evidence>
<feature type="region of interest" description="Disordered" evidence="1">
    <location>
        <begin position="453"/>
        <end position="490"/>
    </location>
</feature>
<reference evidence="3 4" key="1">
    <citation type="submission" date="2020-09" db="EMBL/GenBank/DDBJ databases">
        <authorList>
            <person name="Ashkenazy H."/>
        </authorList>
    </citation>
    <scope>NUCLEOTIDE SEQUENCE [LARGE SCALE GENOMIC DNA]</scope>
    <source>
        <strain evidence="4">cv. Cdm-0</strain>
    </source>
</reference>
<gene>
    <name evidence="3" type="ORF">AT9943_LOCUS16101</name>
</gene>
<dbReference type="PRINTS" id="PR00625">
    <property type="entry name" value="JDOMAIN"/>
</dbReference>
<dbReference type="SUPFAM" id="SSF46565">
    <property type="entry name" value="Chaperone J-domain"/>
    <property type="match status" value="2"/>
</dbReference>
<feature type="compositionally biased region" description="Basic residues" evidence="1">
    <location>
        <begin position="464"/>
        <end position="473"/>
    </location>
</feature>
<evidence type="ECO:0000256" key="1">
    <source>
        <dbReference type="SAM" id="MobiDB-lite"/>
    </source>
</evidence>
<feature type="region of interest" description="Disordered" evidence="1">
    <location>
        <begin position="596"/>
        <end position="646"/>
    </location>
</feature>
<dbReference type="InterPro" id="IPR056988">
    <property type="entry name" value="Zn_ribbon_pln"/>
</dbReference>
<dbReference type="Proteomes" id="UP000516314">
    <property type="component" value="Chromosome 4"/>
</dbReference>
<dbReference type="PANTHER" id="PTHR44137">
    <property type="entry name" value="BNAC03G44070D PROTEIN"/>
    <property type="match status" value="1"/>
</dbReference>
<feature type="region of interest" description="Disordered" evidence="1">
    <location>
        <begin position="251"/>
        <end position="286"/>
    </location>
</feature>
<dbReference type="Pfam" id="PF23551">
    <property type="entry name" value="Zn_ribbon_20"/>
    <property type="match status" value="1"/>
</dbReference>
<dbReference type="AlphaFoldDB" id="A0A7G2EZF2"/>
<dbReference type="Pfam" id="PF00226">
    <property type="entry name" value="DnaJ"/>
    <property type="match status" value="2"/>
</dbReference>
<feature type="region of interest" description="Disordered" evidence="1">
    <location>
        <begin position="503"/>
        <end position="531"/>
    </location>
</feature>
<evidence type="ECO:0000313" key="4">
    <source>
        <dbReference type="Proteomes" id="UP000516314"/>
    </source>
</evidence>
<feature type="compositionally biased region" description="Acidic residues" evidence="1">
    <location>
        <begin position="504"/>
        <end position="521"/>
    </location>
</feature>
<feature type="compositionally biased region" description="Basic and acidic residues" evidence="1">
    <location>
        <begin position="474"/>
        <end position="490"/>
    </location>
</feature>
<sequence>MESNKEEAKRALDIAEKKLSKNDYNRAKRYAKKAHRMYPNLVGLEQVLIMIDVYISASNKINGEADWYRVLGVDPLADDEAVKKRYRKLALLLHPDKNRFTGAEVCNRCKTYCEFMRASCLNRTVPCPNCGKYFIATVIPSELVNGRLVIRLSPFNQSTWKKASDDTSSTSAMPKTVPGRVKRWFDPMPEIDSSTKQLGTFWTVCSRCKTHCKLVRVNHLNKTFPCPNCSQEFVAAEMIIEVINGGPVIKLSPSVQSNNKRTRDASSTTSASDKAQRPAYQKEEVLKREKIDPDVASAATGENNWDYNILLKLNSLTESAQRKLSLGRNSFNDMDCKKEEAKKAMDIAEKKLSKNDYDGAKTFISKAQALYPKLDGLEQVVMMIDVYISASNKINGEADWYGILGIDPLADEEAVKKQYKKLALLLHPDKNRFNGAEGAFKLVRHARDLLSDNAKRTAYDQKRRSNPVKRKRSRTQDPPKPHKYKYKYEFRKRSRMHKPHEFAYECDSDSSESESESDPEPDSSWKQKKPRKQEEDITFWTVCKNNKCNTHCKLGKAGYLNKTLHCPNCRQEFVATEVIPEMKYGRPVYSFTAKFQPTSKSTSDASSSSTTSTSDTANEAQDRESSQEEFVPANASPAARGDANEA</sequence>